<dbReference type="EMBL" id="QGKW02001911">
    <property type="protein sequence ID" value="KAF2568878.1"/>
    <property type="molecule type" value="Genomic_DNA"/>
</dbReference>
<organism evidence="2 3">
    <name type="scientific">Brassica cretica</name>
    <name type="common">Mustard</name>
    <dbReference type="NCBI Taxonomy" id="69181"/>
    <lineage>
        <taxon>Eukaryota</taxon>
        <taxon>Viridiplantae</taxon>
        <taxon>Streptophyta</taxon>
        <taxon>Embryophyta</taxon>
        <taxon>Tracheophyta</taxon>
        <taxon>Spermatophyta</taxon>
        <taxon>Magnoliopsida</taxon>
        <taxon>eudicotyledons</taxon>
        <taxon>Gunneridae</taxon>
        <taxon>Pentapetalae</taxon>
        <taxon>rosids</taxon>
        <taxon>malvids</taxon>
        <taxon>Brassicales</taxon>
        <taxon>Brassicaceae</taxon>
        <taxon>Brassiceae</taxon>
        <taxon>Brassica</taxon>
    </lineage>
</organism>
<evidence type="ECO:0000256" key="1">
    <source>
        <dbReference type="SAM" id="MobiDB-lite"/>
    </source>
</evidence>
<feature type="compositionally biased region" description="Acidic residues" evidence="1">
    <location>
        <begin position="87"/>
        <end position="102"/>
    </location>
</feature>
<feature type="region of interest" description="Disordered" evidence="1">
    <location>
        <begin position="71"/>
        <end position="111"/>
    </location>
</feature>
<name>A0A8S9IGF1_BRACR</name>
<evidence type="ECO:0000313" key="3">
    <source>
        <dbReference type="Proteomes" id="UP000712281"/>
    </source>
</evidence>
<dbReference type="Proteomes" id="UP000712281">
    <property type="component" value="Unassembled WGS sequence"/>
</dbReference>
<gene>
    <name evidence="2" type="ORF">F2Q68_00025542</name>
</gene>
<accession>A0A8S9IGF1</accession>
<comment type="caution">
    <text evidence="2">The sequence shown here is derived from an EMBL/GenBank/DDBJ whole genome shotgun (WGS) entry which is preliminary data.</text>
</comment>
<evidence type="ECO:0000313" key="2">
    <source>
        <dbReference type="EMBL" id="KAF2568878.1"/>
    </source>
</evidence>
<protein>
    <submittedName>
        <fullName evidence="2">Uncharacterized protein</fullName>
    </submittedName>
</protein>
<sequence length="111" mass="12618">MVCEDFGIDVKLVNIELSYLPSDLVIGLDSPPIFITNDRQLKNFLTYVKNKASTRLCMCIRSKFGFNLDEEDAESPNREKVAMSYEVSDDIDGETELDEEDAKIDKSDDKN</sequence>
<reference evidence="2" key="1">
    <citation type="submission" date="2019-12" db="EMBL/GenBank/DDBJ databases">
        <title>Genome sequencing and annotation of Brassica cretica.</title>
        <authorList>
            <person name="Studholme D.J."/>
            <person name="Sarris P.F."/>
        </authorList>
    </citation>
    <scope>NUCLEOTIDE SEQUENCE</scope>
    <source>
        <strain evidence="2">PFS-001/15</strain>
        <tissue evidence="2">Leaf</tissue>
    </source>
</reference>
<dbReference type="AlphaFoldDB" id="A0A8S9IGF1"/>
<proteinExistence type="predicted"/>